<dbReference type="InterPro" id="IPR013096">
    <property type="entry name" value="Cupin_2"/>
</dbReference>
<organism evidence="2 3">
    <name type="scientific">Paenibacillus polysaccharolyticus</name>
    <dbReference type="NCBI Taxonomy" id="582692"/>
    <lineage>
        <taxon>Bacteria</taxon>
        <taxon>Bacillati</taxon>
        <taxon>Bacillota</taxon>
        <taxon>Bacilli</taxon>
        <taxon>Bacillales</taxon>
        <taxon>Paenibacillaceae</taxon>
        <taxon>Paenibacillus</taxon>
    </lineage>
</organism>
<dbReference type="Gene3D" id="2.60.120.10">
    <property type="entry name" value="Jelly Rolls"/>
    <property type="match status" value="1"/>
</dbReference>
<dbReference type="Pfam" id="PF07883">
    <property type="entry name" value="Cupin_2"/>
    <property type="match status" value="1"/>
</dbReference>
<evidence type="ECO:0000313" key="3">
    <source>
        <dbReference type="Proteomes" id="UP000198538"/>
    </source>
</evidence>
<keyword evidence="3" id="KW-1185">Reference proteome</keyword>
<dbReference type="PANTHER" id="PTHR36448">
    <property type="entry name" value="BLR7373 PROTEIN"/>
    <property type="match status" value="1"/>
</dbReference>
<reference evidence="3" key="1">
    <citation type="submission" date="2016-10" db="EMBL/GenBank/DDBJ databases">
        <authorList>
            <person name="Varghese N."/>
            <person name="Submissions S."/>
        </authorList>
    </citation>
    <scope>NUCLEOTIDE SEQUENCE [LARGE SCALE GENOMIC DNA]</scope>
    <source>
        <strain evidence="3">BL9</strain>
    </source>
</reference>
<feature type="domain" description="Cupin type-2" evidence="1">
    <location>
        <begin position="65"/>
        <end position="111"/>
    </location>
</feature>
<dbReference type="InterPro" id="IPR014710">
    <property type="entry name" value="RmlC-like_jellyroll"/>
</dbReference>
<dbReference type="SUPFAM" id="SSF51182">
    <property type="entry name" value="RmlC-like cupins"/>
    <property type="match status" value="1"/>
</dbReference>
<name>A0A1G5J7N0_9BACL</name>
<dbReference type="PANTHER" id="PTHR36448:SF2">
    <property type="entry name" value="CUPIN TYPE-1 DOMAIN-CONTAINING PROTEIN"/>
    <property type="match status" value="1"/>
</dbReference>
<sequence length="175" mass="19507">MRDLRQDYSDIQSMKFQDDGVIPNHPHLPVLLYKGVWRTEPTRAESDLNRNGWGNSWINGVYDYHHYHSNAHEVLAVMSGFVRLIIGGENGKKVYLESGDVVVLPAGTGHKRLEASPDFRIAGAYPGGMGYNTRTGKPGERPEALQEILEVPVPGTDPVYGEGGPLTKLWLNRRV</sequence>
<dbReference type="InterPro" id="IPR047121">
    <property type="entry name" value="YjiB-like"/>
</dbReference>
<gene>
    <name evidence="2" type="ORF">SAMN05720606_110122</name>
</gene>
<dbReference type="InterPro" id="IPR011051">
    <property type="entry name" value="RmlC_Cupin_sf"/>
</dbReference>
<protein>
    <submittedName>
        <fullName evidence="2">Uncharacterized protein YjlB</fullName>
    </submittedName>
</protein>
<dbReference type="RefSeq" id="WP_090921554.1">
    <property type="nucleotide sequence ID" value="NZ_FMVM01000010.1"/>
</dbReference>
<dbReference type="EMBL" id="FMVM01000010">
    <property type="protein sequence ID" value="SCY84312.1"/>
    <property type="molecule type" value="Genomic_DNA"/>
</dbReference>
<dbReference type="PIRSF" id="PIRSF019307">
    <property type="entry name" value="UCP019307"/>
    <property type="match status" value="1"/>
</dbReference>
<dbReference type="CDD" id="cd02219">
    <property type="entry name" value="cupin_YjlB-like"/>
    <property type="match status" value="1"/>
</dbReference>
<evidence type="ECO:0000259" key="1">
    <source>
        <dbReference type="Pfam" id="PF07883"/>
    </source>
</evidence>
<proteinExistence type="predicted"/>
<dbReference type="InterPro" id="IPR014500">
    <property type="entry name" value="UCP019307_cupin"/>
</dbReference>
<accession>A0A1G5J7N0</accession>
<dbReference type="STRING" id="582692.SAMN05720606_110122"/>
<evidence type="ECO:0000313" key="2">
    <source>
        <dbReference type="EMBL" id="SCY84312.1"/>
    </source>
</evidence>
<dbReference type="Proteomes" id="UP000198538">
    <property type="component" value="Unassembled WGS sequence"/>
</dbReference>
<dbReference type="AlphaFoldDB" id="A0A1G5J7N0"/>